<evidence type="ECO:0000313" key="2">
    <source>
        <dbReference type="EMBL" id="HAB1606669.1"/>
    </source>
</evidence>
<dbReference type="AlphaFoldDB" id="A0A3V9E5X5"/>
<evidence type="ECO:0000313" key="1">
    <source>
        <dbReference type="EMBL" id="EBX7850997.1"/>
    </source>
</evidence>
<comment type="caution">
    <text evidence="1">The sequence shown here is derived from an EMBL/GenBank/DDBJ whole genome shotgun (WGS) entry which is preliminary data.</text>
</comment>
<dbReference type="RefSeq" id="WP_042948574.1">
    <property type="nucleotide sequence ID" value="NZ_JAXOUR010000006.1"/>
</dbReference>
<reference evidence="2" key="1">
    <citation type="journal article" date="2018" name="Genome Biol.">
        <title>SKESA: strategic k-mer extension for scrupulous assemblies.</title>
        <authorList>
            <person name="Souvorov A."/>
            <person name="Agarwala R."/>
            <person name="Lipman D.J."/>
        </authorList>
    </citation>
    <scope>NUCLEOTIDE SEQUENCE</scope>
    <source>
        <strain evidence="2">Salmonella enterica</strain>
    </source>
</reference>
<organism evidence="1">
    <name type="scientific">Salmonella enterica subsp. enterica serovar Havana</name>
    <dbReference type="NCBI Taxonomy" id="179997"/>
    <lineage>
        <taxon>Bacteria</taxon>
        <taxon>Pseudomonadati</taxon>
        <taxon>Pseudomonadota</taxon>
        <taxon>Gammaproteobacteria</taxon>
        <taxon>Enterobacterales</taxon>
        <taxon>Enterobacteriaceae</taxon>
        <taxon>Salmonella</taxon>
    </lineage>
</organism>
<dbReference type="EMBL" id="AAHMGB010000006">
    <property type="protein sequence ID" value="EBX7850997.1"/>
    <property type="molecule type" value="Genomic_DNA"/>
</dbReference>
<sequence length="257" mass="29286">MDKAEILEQGCWAEINIEEFAQRVKGISRDKYPSLRCIACEQRVHDSGLVTPNPDYSPRFSHSSPPDNGEFCPLGSTSQRFGGLSGNDRTASTEIAASRRNRFMQFDNLCKAWIVCRYLRGGEGKLDQKSFIRLVRIADSFGIWHYSYMPDWGIPLLLMLMDNHPTPNGKSAFFYSLKKDRLRKGVEWQNLNVRLEAHWVSSGKPIVPTEGKKASFLLTIPFSEAIYDEILSKENPAWCTENTLRTLHAFSVEETDD</sequence>
<gene>
    <name evidence="1" type="ORF">AH903_14330</name>
    <name evidence="2" type="ORF">GBS55_13845</name>
</gene>
<reference evidence="1" key="2">
    <citation type="submission" date="2018-07" db="EMBL/GenBank/DDBJ databases">
        <authorList>
            <consortium name="GenomeTrakr network: Whole genome sequencing for foodborne pathogen traceback"/>
        </authorList>
    </citation>
    <scope>NUCLEOTIDE SEQUENCE</scope>
    <source>
        <strain evidence="1">FDA00002801</strain>
    </source>
</reference>
<name>A0A3V9E5X5_SALET</name>
<accession>A0A3V9E5X5</accession>
<dbReference type="EMBL" id="DAAFUJ010000005">
    <property type="protein sequence ID" value="HAB1606669.1"/>
    <property type="molecule type" value="Genomic_DNA"/>
</dbReference>
<protein>
    <submittedName>
        <fullName evidence="1">Uncharacterized protein</fullName>
    </submittedName>
</protein>
<reference evidence="2" key="3">
    <citation type="submission" date="2019-10" db="EMBL/GenBank/DDBJ databases">
        <authorList>
            <consortium name="NCBI Pathogen Detection Project"/>
        </authorList>
    </citation>
    <scope>NUCLEOTIDE SEQUENCE</scope>
    <source>
        <strain evidence="2">Salmonella enterica</strain>
    </source>
</reference>
<proteinExistence type="predicted"/>